<dbReference type="GO" id="GO:0005516">
    <property type="term" value="F:calmodulin binding"/>
    <property type="evidence" value="ECO:0007669"/>
    <property type="project" value="InterPro"/>
</dbReference>
<dbReference type="OrthoDB" id="8178106at2759"/>
<dbReference type="PANTHER" id="PTHR15673">
    <property type="entry name" value="IQ CALMODULIN-BINDING MOTIF CONTAINING PROTEIN 1"/>
    <property type="match status" value="1"/>
</dbReference>
<organism evidence="1 2">
    <name type="scientific">Hemiprocne comata</name>
    <dbReference type="NCBI Taxonomy" id="243314"/>
    <lineage>
        <taxon>Eukaryota</taxon>
        <taxon>Metazoa</taxon>
        <taxon>Chordata</taxon>
        <taxon>Craniata</taxon>
        <taxon>Vertebrata</taxon>
        <taxon>Euteleostomi</taxon>
        <taxon>Archelosauria</taxon>
        <taxon>Archosauria</taxon>
        <taxon>Dinosauria</taxon>
        <taxon>Saurischia</taxon>
        <taxon>Theropoda</taxon>
        <taxon>Coelurosauria</taxon>
        <taxon>Aves</taxon>
        <taxon>Neognathae</taxon>
        <taxon>Neoaves</taxon>
        <taxon>Strisores</taxon>
        <taxon>Apodiformes</taxon>
        <taxon>Apodidae</taxon>
        <taxon>Hemiprocninae</taxon>
        <taxon>Hemiprocne</taxon>
    </lineage>
</organism>
<feature type="non-terminal residue" evidence="1">
    <location>
        <position position="591"/>
    </location>
</feature>
<proteinExistence type="predicted"/>
<dbReference type="GO" id="GO:0060271">
    <property type="term" value="P:cilium assembly"/>
    <property type="evidence" value="ECO:0007669"/>
    <property type="project" value="InterPro"/>
</dbReference>
<dbReference type="AlphaFoldDB" id="A0A7K9DJX8"/>
<dbReference type="InterPro" id="IPR028765">
    <property type="entry name" value="IQCB1"/>
</dbReference>
<dbReference type="GO" id="GO:0005929">
    <property type="term" value="C:cilium"/>
    <property type="evidence" value="ECO:0007669"/>
    <property type="project" value="TreeGrafter"/>
</dbReference>
<dbReference type="SMART" id="SM00015">
    <property type="entry name" value="IQ"/>
    <property type="match status" value="3"/>
</dbReference>
<dbReference type="Pfam" id="PF00612">
    <property type="entry name" value="IQ"/>
    <property type="match status" value="2"/>
</dbReference>
<name>A0A7K9DJX8_9AVES</name>
<feature type="non-terminal residue" evidence="1">
    <location>
        <position position="1"/>
    </location>
</feature>
<dbReference type="PANTHER" id="PTHR15673:SF2">
    <property type="entry name" value="IQ CALMODULIN-BINDING MOTIF-CONTAINING PROTEIN 1"/>
    <property type="match status" value="1"/>
</dbReference>
<comment type="caution">
    <text evidence="1">The sequence shown here is derived from an EMBL/GenBank/DDBJ whole genome shotgun (WGS) entry which is preliminary data.</text>
</comment>
<dbReference type="CDD" id="cd23767">
    <property type="entry name" value="IQCD"/>
    <property type="match status" value="1"/>
</dbReference>
<accession>A0A7K9DJX8</accession>
<gene>
    <name evidence="1" type="primary">Iqcb1</name>
    <name evidence="1" type="ORF">HEMCOM_R09170</name>
</gene>
<dbReference type="PROSITE" id="PS50096">
    <property type="entry name" value="IQ"/>
    <property type="match status" value="2"/>
</dbReference>
<dbReference type="EMBL" id="VWZJ01011575">
    <property type="protein sequence ID" value="NXG65026.1"/>
    <property type="molecule type" value="Genomic_DNA"/>
</dbReference>
<protein>
    <submittedName>
        <fullName evidence="1">IQCB1 protein</fullName>
    </submittedName>
</protein>
<dbReference type="Proteomes" id="UP000518305">
    <property type="component" value="Unassembled WGS sequence"/>
</dbReference>
<evidence type="ECO:0000313" key="1">
    <source>
        <dbReference type="EMBL" id="NXG65026.1"/>
    </source>
</evidence>
<keyword evidence="2" id="KW-1185">Reference proteome</keyword>
<sequence>AELAAADPRVQALAAQVTESREQDIPLLLLKLKGILSSASLGCEESKKIKRDIYDYGLSQYCMLVLRQDHSRLHGGWATAAQLAEILSHCCVGLEVKEDPEEFYNKFLPSVINNLLVLGRRLQARFTRAIKDKQDFLRWFQTVTDAICWLFGGHVQLAAFVLQNEHFLQLLITDDVETAIIMMSVLHNLLKVNSSVLLQVDEETLHAVLDELVYKLSSTTNPVIGSAATRLLLLVAKCCKQLVKLLTARYKGLKRLLSKQWTGKGFDRDLSQLLDLLCLEQSSGKAELQRQHQAACIIQATWRGFQTRKRLKKLPQAVTTLQRSFRAKREQELQHLKKQREDEALKLQIQLKRQRAMRLFHERQLAFLEIIHASQVTKYMEEIERKSALTIQRFWRGYRARRNFHQQRQSLKEYKAAVIIQRAACKFLEKRRRRPLSPWKDPKGLTDEQRLALQQKVDDYIKLHPASQMSEEMSKELHMRAQEKLAQFLLRSRLDWRAAQRRETLLAQVNTDVELLMNAPGLAETTEKDLGVFMSRSIPIATKARQSHNTMLKHTHWPWWKKLGDELEEDDVIPDDALNAELGTLFIGGKK</sequence>
<dbReference type="Gene3D" id="1.20.5.190">
    <property type="match status" value="2"/>
</dbReference>
<reference evidence="1 2" key="1">
    <citation type="submission" date="2019-09" db="EMBL/GenBank/DDBJ databases">
        <title>Bird 10,000 Genomes (B10K) Project - Family phase.</title>
        <authorList>
            <person name="Zhang G."/>
        </authorList>
    </citation>
    <scope>NUCLEOTIDE SEQUENCE [LARGE SCALE GENOMIC DNA]</scope>
    <source>
        <strain evidence="1">B10K-DU-001-23</strain>
        <tissue evidence="1">Muscle</tissue>
    </source>
</reference>
<evidence type="ECO:0000313" key="2">
    <source>
        <dbReference type="Proteomes" id="UP000518305"/>
    </source>
</evidence>
<dbReference type="InterPro" id="IPR000048">
    <property type="entry name" value="IQ_motif_EF-hand-BS"/>
</dbReference>